<dbReference type="Proteomes" id="UP000013776">
    <property type="component" value="Unassembled WGS sequence"/>
</dbReference>
<reference evidence="9 10" key="1">
    <citation type="journal article" date="2013" name="MBio">
        <title>Genome sequencing of the plant pathogen Taphrina deformans, the causal agent of peach leaf curl.</title>
        <authorList>
            <person name="Cisse O.H."/>
            <person name="Almeida J.M.G.C.F."/>
            <person name="Fonseca A."/>
            <person name="Kumar A.A."/>
            <person name="Salojaervi J."/>
            <person name="Overmyer K."/>
            <person name="Hauser P.M."/>
            <person name="Pagni M."/>
        </authorList>
    </citation>
    <scope>NUCLEOTIDE SEQUENCE [LARGE SCALE GENOMIC DNA]</scope>
    <source>
        <strain evidence="10">PYCC 5710 / ATCC 11124 / CBS 356.35 / IMI 108563 / JCM 9778 / NBRC 8474</strain>
    </source>
</reference>
<dbReference type="EMBL" id="CAHR02000076">
    <property type="protein sequence ID" value="CCG82275.1"/>
    <property type="molecule type" value="Genomic_DNA"/>
</dbReference>
<dbReference type="PANTHER" id="PTHR21212:SF0">
    <property type="entry name" value="SEIPIN"/>
    <property type="match status" value="1"/>
</dbReference>
<feature type="region of interest" description="Disordered" evidence="7">
    <location>
        <begin position="314"/>
        <end position="343"/>
    </location>
</feature>
<dbReference type="GO" id="GO:0006629">
    <property type="term" value="P:lipid metabolic process"/>
    <property type="evidence" value="ECO:0007669"/>
    <property type="project" value="UniProtKB-KW"/>
</dbReference>
<dbReference type="OrthoDB" id="3990054at2759"/>
<evidence type="ECO:0000256" key="8">
    <source>
        <dbReference type="SAM" id="Phobius"/>
    </source>
</evidence>
<dbReference type="InterPro" id="IPR009617">
    <property type="entry name" value="Seipin"/>
</dbReference>
<evidence type="ECO:0000256" key="3">
    <source>
        <dbReference type="ARBA" id="ARBA00022824"/>
    </source>
</evidence>
<evidence type="ECO:0000256" key="5">
    <source>
        <dbReference type="ARBA" id="ARBA00023098"/>
    </source>
</evidence>
<feature type="compositionally biased region" description="Basic and acidic residues" evidence="7">
    <location>
        <begin position="333"/>
        <end position="343"/>
    </location>
</feature>
<keyword evidence="4 8" id="KW-1133">Transmembrane helix</keyword>
<dbReference type="VEuPathDB" id="FungiDB:TAPDE_002159"/>
<evidence type="ECO:0008006" key="11">
    <source>
        <dbReference type="Google" id="ProtNLM"/>
    </source>
</evidence>
<keyword evidence="10" id="KW-1185">Reference proteome</keyword>
<dbReference type="GO" id="GO:0005789">
    <property type="term" value="C:endoplasmic reticulum membrane"/>
    <property type="evidence" value="ECO:0007669"/>
    <property type="project" value="UniProtKB-SubCell"/>
</dbReference>
<feature type="transmembrane region" description="Helical" evidence="8">
    <location>
        <begin position="218"/>
        <end position="240"/>
    </location>
</feature>
<dbReference type="GO" id="GO:0140042">
    <property type="term" value="P:lipid droplet formation"/>
    <property type="evidence" value="ECO:0007669"/>
    <property type="project" value="UniProtKB-ARBA"/>
</dbReference>
<protein>
    <recommendedName>
        <fullName evidence="11">Adipose-regulatory protein</fullName>
    </recommendedName>
</protein>
<keyword evidence="2 8" id="KW-0812">Transmembrane</keyword>
<comment type="subcellular location">
    <subcellularLocation>
        <location evidence="1">Endoplasmic reticulum membrane</location>
        <topology evidence="1">Multi-pass membrane protein</topology>
    </subcellularLocation>
</comment>
<accession>R4X9A9</accession>
<organism evidence="9 10">
    <name type="scientific">Taphrina deformans (strain PYCC 5710 / ATCC 11124 / CBS 356.35 / IMI 108563 / JCM 9778 / NBRC 8474)</name>
    <name type="common">Peach leaf curl fungus</name>
    <name type="synonym">Lalaria deformans</name>
    <dbReference type="NCBI Taxonomy" id="1097556"/>
    <lineage>
        <taxon>Eukaryota</taxon>
        <taxon>Fungi</taxon>
        <taxon>Dikarya</taxon>
        <taxon>Ascomycota</taxon>
        <taxon>Taphrinomycotina</taxon>
        <taxon>Taphrinomycetes</taxon>
        <taxon>Taphrinales</taxon>
        <taxon>Taphrinaceae</taxon>
        <taxon>Taphrina</taxon>
    </lineage>
</organism>
<gene>
    <name evidence="9" type="ORF">TAPDE_002159</name>
</gene>
<evidence type="ECO:0000256" key="6">
    <source>
        <dbReference type="ARBA" id="ARBA00023136"/>
    </source>
</evidence>
<evidence type="ECO:0000256" key="2">
    <source>
        <dbReference type="ARBA" id="ARBA00022692"/>
    </source>
</evidence>
<evidence type="ECO:0000313" key="9">
    <source>
        <dbReference type="EMBL" id="CCG82275.1"/>
    </source>
</evidence>
<dbReference type="PANTHER" id="PTHR21212">
    <property type="entry name" value="BERNARDINELLI-SEIP CONGENITAL LIPODYSTROPHY 2 HOMOLOG BSCL2 PROTEIN"/>
    <property type="match status" value="1"/>
</dbReference>
<sequence length="343" mass="37844">MSKISPKNRQLTLSDVGRSFLNSFVLLSSSLLLLAISCFAFLFFYHYNVPAIGVQRPVHLQHHTSRNPTSDVDLEFSTSQLTTSQPYNIIVELTLPDTPWNHDIGNFMVEVDLRSTDSQSIVSAARSAIMQYSSPMIDTVSTVLGSGPILLGLREESQTLRVPVFEGYQFENGWLTSPSHAQVTIHAPTLRIYGCTLVFETRMGRLPWFLHTFKLTSFLLFTALFWISSTSFMLLTWATMTFVVLGPPQKAVAGQGRVKKDPGAGAVKVEDGSAPSSPAVSYPRVPAGTRAPSAPTVAPSSVETASFFEFERDDRHRRADSVDTEATTVEGDQYIKVEDPESD</sequence>
<evidence type="ECO:0000256" key="4">
    <source>
        <dbReference type="ARBA" id="ARBA00022989"/>
    </source>
</evidence>
<keyword evidence="3" id="KW-0256">Endoplasmic reticulum</keyword>
<dbReference type="STRING" id="1097556.R4X9A9"/>
<dbReference type="AlphaFoldDB" id="R4X9A9"/>
<dbReference type="CDD" id="cd23995">
    <property type="entry name" value="Seipin_BSCL2_like"/>
    <property type="match status" value="1"/>
</dbReference>
<name>R4X9A9_TAPDE</name>
<evidence type="ECO:0000256" key="1">
    <source>
        <dbReference type="ARBA" id="ARBA00004477"/>
    </source>
</evidence>
<evidence type="ECO:0000256" key="7">
    <source>
        <dbReference type="SAM" id="MobiDB-lite"/>
    </source>
</evidence>
<feature type="transmembrane region" description="Helical" evidence="8">
    <location>
        <begin position="20"/>
        <end position="45"/>
    </location>
</feature>
<keyword evidence="6 8" id="KW-0472">Membrane</keyword>
<dbReference type="Pfam" id="PF06775">
    <property type="entry name" value="Seipin"/>
    <property type="match status" value="1"/>
</dbReference>
<feature type="region of interest" description="Disordered" evidence="7">
    <location>
        <begin position="253"/>
        <end position="301"/>
    </location>
</feature>
<dbReference type="eggNOG" id="KOG4200">
    <property type="taxonomic scope" value="Eukaryota"/>
</dbReference>
<evidence type="ECO:0000313" key="10">
    <source>
        <dbReference type="Proteomes" id="UP000013776"/>
    </source>
</evidence>
<keyword evidence="5" id="KW-0443">Lipid metabolism</keyword>
<comment type="caution">
    <text evidence="9">The sequence shown here is derived from an EMBL/GenBank/DDBJ whole genome shotgun (WGS) entry which is preliminary data.</text>
</comment>
<proteinExistence type="predicted"/>